<dbReference type="Gene3D" id="2.40.10.220">
    <property type="entry name" value="predicted glycosyltransferase like domains"/>
    <property type="match status" value="1"/>
</dbReference>
<dbReference type="GO" id="GO:0035438">
    <property type="term" value="F:cyclic-di-GMP binding"/>
    <property type="evidence" value="ECO:0007669"/>
    <property type="project" value="InterPro"/>
</dbReference>
<dbReference type="Proteomes" id="UP000184497">
    <property type="component" value="Unassembled WGS sequence"/>
</dbReference>
<dbReference type="SUPFAM" id="SSF141371">
    <property type="entry name" value="PilZ domain-like"/>
    <property type="match status" value="1"/>
</dbReference>
<evidence type="ECO:0000313" key="2">
    <source>
        <dbReference type="EMBL" id="SHK41060.1"/>
    </source>
</evidence>
<reference evidence="3" key="1">
    <citation type="submission" date="2016-11" db="EMBL/GenBank/DDBJ databases">
        <authorList>
            <person name="Varghese N."/>
            <person name="Submissions S."/>
        </authorList>
    </citation>
    <scope>NUCLEOTIDE SEQUENCE [LARGE SCALE GENOMIC DNA]</scope>
    <source>
        <strain evidence="3">CGMCC 1.10835</strain>
    </source>
</reference>
<dbReference type="EMBL" id="FRAQ01000001">
    <property type="protein sequence ID" value="SHK41060.1"/>
    <property type="molecule type" value="Genomic_DNA"/>
</dbReference>
<dbReference type="InterPro" id="IPR009875">
    <property type="entry name" value="PilZ_domain"/>
</dbReference>
<dbReference type="Pfam" id="PF07238">
    <property type="entry name" value="PilZ"/>
    <property type="match status" value="1"/>
</dbReference>
<gene>
    <name evidence="2" type="ORF">SAMN05216369_1908</name>
</gene>
<dbReference type="OrthoDB" id="5290589at2"/>
<organism evidence="2 3">
    <name type="scientific">Marinobacter antarcticus</name>
    <dbReference type="NCBI Taxonomy" id="564117"/>
    <lineage>
        <taxon>Bacteria</taxon>
        <taxon>Pseudomonadati</taxon>
        <taxon>Pseudomonadota</taxon>
        <taxon>Gammaproteobacteria</taxon>
        <taxon>Pseudomonadales</taxon>
        <taxon>Marinobacteraceae</taxon>
        <taxon>Marinobacter</taxon>
    </lineage>
</organism>
<proteinExistence type="predicted"/>
<dbReference type="RefSeq" id="WP_072796892.1">
    <property type="nucleotide sequence ID" value="NZ_FRAQ01000001.1"/>
</dbReference>
<dbReference type="STRING" id="564117.SAMN05216369_1908"/>
<keyword evidence="3" id="KW-1185">Reference proteome</keyword>
<feature type="domain" description="PilZ" evidence="1">
    <location>
        <begin position="6"/>
        <end position="91"/>
    </location>
</feature>
<evidence type="ECO:0000313" key="3">
    <source>
        <dbReference type="Proteomes" id="UP000184497"/>
    </source>
</evidence>
<protein>
    <submittedName>
        <fullName evidence="2">PilZ domain-containing protein</fullName>
    </submittedName>
</protein>
<dbReference type="AlphaFoldDB" id="A0A1M6S8N3"/>
<name>A0A1M6S8N3_9GAMM</name>
<evidence type="ECO:0000259" key="1">
    <source>
        <dbReference type="Pfam" id="PF07238"/>
    </source>
</evidence>
<accession>A0A1M6S8N3</accession>
<sequence length="96" mass="10776">MKDYSEKRDFHRMQVESEIEITDSKGNIFKGTCKDLSATGMQLLVRNPVMVGEELSTVLHPSSDQFPPLETICEVIRCEPEGDGFLLGTNISEVTR</sequence>